<name>B1V9S2_PHYAS</name>
<dbReference type="Proteomes" id="UP000008323">
    <property type="component" value="Chromosome"/>
</dbReference>
<dbReference type="STRING" id="59748.PA0359"/>
<feature type="domain" description="DUF2963" evidence="1">
    <location>
        <begin position="56"/>
        <end position="107"/>
    </location>
</feature>
<proteinExistence type="predicted"/>
<dbReference type="EMBL" id="AM422018">
    <property type="protein sequence ID" value="CAM11694.1"/>
    <property type="molecule type" value="Genomic_DNA"/>
</dbReference>
<evidence type="ECO:0000313" key="2">
    <source>
        <dbReference type="EMBL" id="CAM11694.1"/>
    </source>
</evidence>
<evidence type="ECO:0000259" key="1">
    <source>
        <dbReference type="Pfam" id="PF11178"/>
    </source>
</evidence>
<reference evidence="2 3" key="1">
    <citation type="journal article" date="2008" name="J. Bacteriol.">
        <title>Comparative genome analysis of 'Candidatus Phytoplasma australiense' (subgroup tuf-Australia I; rp-A) and 'Ca. Phytoplasma asteris' strains OY-M and AY-WB.</title>
        <authorList>
            <person name="Tran-Nguyen L.T."/>
            <person name="Kube M."/>
            <person name="Schneider B."/>
            <person name="Reinhardt R."/>
            <person name="Gibb K.S."/>
        </authorList>
    </citation>
    <scope>NUCLEOTIDE SEQUENCE [LARGE SCALE GENOMIC DNA]</scope>
</reference>
<organism evidence="2 3">
    <name type="scientific">Phytoplasma australiense</name>
    <dbReference type="NCBI Taxonomy" id="59748"/>
    <lineage>
        <taxon>Bacteria</taxon>
        <taxon>Bacillati</taxon>
        <taxon>Mycoplasmatota</taxon>
        <taxon>Mollicutes</taxon>
        <taxon>Acholeplasmatales</taxon>
        <taxon>Acholeplasmataceae</taxon>
        <taxon>Candidatus Phytoplasma</taxon>
        <taxon>16SrXII (Stolbur group)</taxon>
    </lineage>
</organism>
<dbReference type="InterPro" id="IPR021348">
    <property type="entry name" value="DUF2963"/>
</dbReference>
<gene>
    <name evidence="2" type="ordered locus">PA0359</name>
</gene>
<dbReference type="AlphaFoldDB" id="B1V9S2"/>
<feature type="domain" description="DUF2963" evidence="1">
    <location>
        <begin position="16"/>
        <end position="54"/>
    </location>
</feature>
<dbReference type="Gene3D" id="3.90.930.1">
    <property type="match status" value="1"/>
</dbReference>
<sequence length="203" mass="23829">METAPNQIITHEYGFHTIIKLDPQTKKKTKATNYHPDGKTIRWIVYYDKYIKKIYYQSDGKTIDTIHYFDPKTREELKEIVFNSYGLIDRIKEFEYDLKTGNLIKTKTYKNGTIHHITKFDSKTFPIERIHYKNGEINFIIKFEYNPETGIELKRTILKPNGTVECSIEGLHNPGSTVTITKYNPDKTVAQTFQFLPKTVNHT</sequence>
<protein>
    <recommendedName>
        <fullName evidence="1">DUF2963 domain-containing protein</fullName>
    </recommendedName>
</protein>
<evidence type="ECO:0000313" key="3">
    <source>
        <dbReference type="Proteomes" id="UP000008323"/>
    </source>
</evidence>
<dbReference type="Pfam" id="PF11178">
    <property type="entry name" value="DUF2963"/>
    <property type="match status" value="2"/>
</dbReference>
<dbReference type="KEGG" id="pal:PA0359"/>
<accession>B1V9S2</accession>